<gene>
    <name evidence="1" type="ORF">C6Y14_22805</name>
</gene>
<comment type="caution">
    <text evidence="1">The sequence shown here is derived from an EMBL/GenBank/DDBJ whole genome shotgun (WGS) entry which is preliminary data.</text>
</comment>
<keyword evidence="2" id="KW-1185">Reference proteome</keyword>
<dbReference type="SUPFAM" id="SSF52540">
    <property type="entry name" value="P-loop containing nucleoside triphosphate hydrolases"/>
    <property type="match status" value="1"/>
</dbReference>
<dbReference type="EMBL" id="PYBJ01000016">
    <property type="protein sequence ID" value="PSM40848.1"/>
    <property type="molecule type" value="Genomic_DNA"/>
</dbReference>
<evidence type="ECO:0000313" key="2">
    <source>
        <dbReference type="Proteomes" id="UP000240429"/>
    </source>
</evidence>
<evidence type="ECO:0008006" key="3">
    <source>
        <dbReference type="Google" id="ProtNLM"/>
    </source>
</evidence>
<organism evidence="1 2">
    <name type="scientific">Streptomyces dioscori</name>
    <dbReference type="NCBI Taxonomy" id="2109333"/>
    <lineage>
        <taxon>Bacteria</taxon>
        <taxon>Bacillati</taxon>
        <taxon>Actinomycetota</taxon>
        <taxon>Actinomycetes</taxon>
        <taxon>Kitasatosporales</taxon>
        <taxon>Streptomycetaceae</taxon>
        <taxon>Streptomyces</taxon>
        <taxon>Streptomyces aurantiacus group</taxon>
    </lineage>
</organism>
<dbReference type="RefSeq" id="WP_107018654.1">
    <property type="nucleotide sequence ID" value="NZ_KZ679046.1"/>
</dbReference>
<reference evidence="1 2" key="1">
    <citation type="submission" date="2018-03" db="EMBL/GenBank/DDBJ databases">
        <title>Streptomyces dioscori sp. nov., a novel endophytic actinobacterium isolated from bulbil of Dioscorea bulbifera L.</title>
        <authorList>
            <person name="Zhikuan W."/>
        </authorList>
    </citation>
    <scope>NUCLEOTIDE SEQUENCE [LARGE SCALE GENOMIC DNA]</scope>
    <source>
        <strain evidence="1 2">A217</strain>
    </source>
</reference>
<dbReference type="InterPro" id="IPR027417">
    <property type="entry name" value="P-loop_NTPase"/>
</dbReference>
<dbReference type="Gene3D" id="3.40.50.300">
    <property type="entry name" value="P-loop containing nucleotide triphosphate hydrolases"/>
    <property type="match status" value="1"/>
</dbReference>
<protein>
    <recommendedName>
        <fullName evidence="3">Thymidylate kinase</fullName>
    </recommendedName>
</protein>
<dbReference type="Proteomes" id="UP000240429">
    <property type="component" value="Unassembled WGS sequence"/>
</dbReference>
<sequence>MTTSAPGFHLALMGIDGVGKSTLIRELAETARSQGLPVRTVSWRSVVEEEGEGCSFPKAELRRLWVESFRAYFGGARTAQGTPVELPTDFADLYARGGTEYLNGVRVHGLRPEGALASAWIELAANTLLHQAVIEPAVAEGCAVLQESYGYKHLLKLFAYTEHLSPDMAGAASVGRALVADHFGRVLQPDVGVYVAGDPRTALRWRQRQSALGTFETFASSGESAESSFVQLQEHTATAFARFAEIHGWTRVDVLDVPRAQNRRRILAALARSPLADRLDLGALGDLGPRQLDLKETGAR</sequence>
<name>A0A2P8Q3N0_9ACTN</name>
<proteinExistence type="predicted"/>
<evidence type="ECO:0000313" key="1">
    <source>
        <dbReference type="EMBL" id="PSM40848.1"/>
    </source>
</evidence>
<accession>A0A2P8Q3N0</accession>
<dbReference type="OrthoDB" id="4144703at2"/>
<dbReference type="AlphaFoldDB" id="A0A2P8Q3N0"/>